<keyword evidence="1" id="KW-0325">Glycoprotein</keyword>
<sequence>MSGDRRGRKGGWGEGWGGEKDGEGPLALPTPIMVPIVFYDIIGVNHVNDLFCFFTRGQTKWKPLERDEDLRLRDIMMKLWVNFTALGNPTPDESLGFIWRPATADELQHLSLTPTPAMKGDTRRE</sequence>
<comment type="caution">
    <text evidence="4">The sequence shown here is derived from an EMBL/GenBank/DDBJ whole genome shotgun (WGS) entry which is preliminary data.</text>
</comment>
<keyword evidence="5" id="KW-1185">Reference proteome</keyword>
<dbReference type="EMBL" id="JARAKH010001385">
    <property type="protein sequence ID" value="KAK8373067.1"/>
    <property type="molecule type" value="Genomic_DNA"/>
</dbReference>
<gene>
    <name evidence="4" type="ORF">O3P69_014154</name>
</gene>
<feature type="domain" description="Carboxylesterase type B" evidence="3">
    <location>
        <begin position="40"/>
        <end position="121"/>
    </location>
</feature>
<dbReference type="SUPFAM" id="SSF53474">
    <property type="entry name" value="alpha/beta-Hydrolases"/>
    <property type="match status" value="1"/>
</dbReference>
<dbReference type="Gene3D" id="3.40.50.1820">
    <property type="entry name" value="alpha/beta hydrolase"/>
    <property type="match status" value="1"/>
</dbReference>
<dbReference type="InterPro" id="IPR002018">
    <property type="entry name" value="CarbesteraseB"/>
</dbReference>
<evidence type="ECO:0000313" key="5">
    <source>
        <dbReference type="Proteomes" id="UP001487740"/>
    </source>
</evidence>
<reference evidence="4 5" key="1">
    <citation type="submission" date="2023-03" db="EMBL/GenBank/DDBJ databases">
        <title>High-quality genome of Scylla paramamosain provides insights in environmental adaptation.</title>
        <authorList>
            <person name="Zhang L."/>
        </authorList>
    </citation>
    <scope>NUCLEOTIDE SEQUENCE [LARGE SCALE GENOMIC DNA]</scope>
    <source>
        <strain evidence="4">LZ_2023a</strain>
        <tissue evidence="4">Muscle</tissue>
    </source>
</reference>
<proteinExistence type="predicted"/>
<feature type="region of interest" description="Disordered" evidence="2">
    <location>
        <begin position="1"/>
        <end position="24"/>
    </location>
</feature>
<protein>
    <recommendedName>
        <fullName evidence="3">Carboxylesterase type B domain-containing protein</fullName>
    </recommendedName>
</protein>
<dbReference type="Pfam" id="PF00135">
    <property type="entry name" value="COesterase"/>
    <property type="match status" value="1"/>
</dbReference>
<dbReference type="Proteomes" id="UP001487740">
    <property type="component" value="Unassembled WGS sequence"/>
</dbReference>
<feature type="non-terminal residue" evidence="4">
    <location>
        <position position="125"/>
    </location>
</feature>
<evidence type="ECO:0000256" key="2">
    <source>
        <dbReference type="SAM" id="MobiDB-lite"/>
    </source>
</evidence>
<organism evidence="4 5">
    <name type="scientific">Scylla paramamosain</name>
    <name type="common">Mud crab</name>
    <dbReference type="NCBI Taxonomy" id="85552"/>
    <lineage>
        <taxon>Eukaryota</taxon>
        <taxon>Metazoa</taxon>
        <taxon>Ecdysozoa</taxon>
        <taxon>Arthropoda</taxon>
        <taxon>Crustacea</taxon>
        <taxon>Multicrustacea</taxon>
        <taxon>Malacostraca</taxon>
        <taxon>Eumalacostraca</taxon>
        <taxon>Eucarida</taxon>
        <taxon>Decapoda</taxon>
        <taxon>Pleocyemata</taxon>
        <taxon>Brachyura</taxon>
        <taxon>Eubrachyura</taxon>
        <taxon>Portunoidea</taxon>
        <taxon>Portunidae</taxon>
        <taxon>Portuninae</taxon>
        <taxon>Scylla</taxon>
    </lineage>
</organism>
<dbReference type="InterPro" id="IPR029058">
    <property type="entry name" value="AB_hydrolase_fold"/>
</dbReference>
<evidence type="ECO:0000313" key="4">
    <source>
        <dbReference type="EMBL" id="KAK8373067.1"/>
    </source>
</evidence>
<evidence type="ECO:0000259" key="3">
    <source>
        <dbReference type="Pfam" id="PF00135"/>
    </source>
</evidence>
<accession>A0AAW0SE02</accession>
<evidence type="ECO:0000256" key="1">
    <source>
        <dbReference type="ARBA" id="ARBA00023180"/>
    </source>
</evidence>
<dbReference type="AlphaFoldDB" id="A0AAW0SE02"/>
<name>A0AAW0SE02_SCYPA</name>